<accession>A0A7X0IJQ4</accession>
<evidence type="ECO:0000313" key="3">
    <source>
        <dbReference type="Proteomes" id="UP000555564"/>
    </source>
</evidence>
<feature type="domain" description="Restriction endonuclease type IV Mrr" evidence="1">
    <location>
        <begin position="37"/>
        <end position="129"/>
    </location>
</feature>
<dbReference type="AlphaFoldDB" id="A0A7X0IJQ4"/>
<dbReference type="InterPro" id="IPR007560">
    <property type="entry name" value="Restrct_endonuc_IV_Mrr"/>
</dbReference>
<dbReference type="GO" id="GO:0003677">
    <property type="term" value="F:DNA binding"/>
    <property type="evidence" value="ECO:0007669"/>
    <property type="project" value="InterPro"/>
</dbReference>
<organism evidence="2 3">
    <name type="scientific">Sphaerisporangium rubeum</name>
    <dbReference type="NCBI Taxonomy" id="321317"/>
    <lineage>
        <taxon>Bacteria</taxon>
        <taxon>Bacillati</taxon>
        <taxon>Actinomycetota</taxon>
        <taxon>Actinomycetes</taxon>
        <taxon>Streptosporangiales</taxon>
        <taxon>Streptosporangiaceae</taxon>
        <taxon>Sphaerisporangium</taxon>
    </lineage>
</organism>
<dbReference type="EMBL" id="JACHIU010000001">
    <property type="protein sequence ID" value="MBB6476431.1"/>
    <property type="molecule type" value="Genomic_DNA"/>
</dbReference>
<dbReference type="Proteomes" id="UP000555564">
    <property type="component" value="Unassembled WGS sequence"/>
</dbReference>
<evidence type="ECO:0000313" key="2">
    <source>
        <dbReference type="EMBL" id="MBB6476431.1"/>
    </source>
</evidence>
<dbReference type="Pfam" id="PF04471">
    <property type="entry name" value="Mrr_cat"/>
    <property type="match status" value="1"/>
</dbReference>
<name>A0A7X0IJQ4_9ACTN</name>
<dbReference type="GO" id="GO:0004519">
    <property type="term" value="F:endonuclease activity"/>
    <property type="evidence" value="ECO:0007669"/>
    <property type="project" value="InterPro"/>
</dbReference>
<sequence>MTLPAELLRQAAAAAATRQPGAWLSAYRYERELADAFERVLREIAGDGADLSQQHANLDDSHADMIAVVGDHIVFVEAKVSQWLVPKDAIRQLVRHLKGLSTPDRRHVGLLVSNADFSRSAIDEIAAAQHAGAVLRAVQWKSQEDDDALAEALREVLAA</sequence>
<dbReference type="GO" id="GO:0009307">
    <property type="term" value="P:DNA restriction-modification system"/>
    <property type="evidence" value="ECO:0007669"/>
    <property type="project" value="InterPro"/>
</dbReference>
<proteinExistence type="predicted"/>
<keyword evidence="3" id="KW-1185">Reference proteome</keyword>
<gene>
    <name evidence="2" type="ORF">BJ992_005862</name>
</gene>
<evidence type="ECO:0000259" key="1">
    <source>
        <dbReference type="Pfam" id="PF04471"/>
    </source>
</evidence>
<reference evidence="2 3" key="1">
    <citation type="submission" date="2020-08" db="EMBL/GenBank/DDBJ databases">
        <title>Sequencing the genomes of 1000 actinobacteria strains.</title>
        <authorList>
            <person name="Klenk H.-P."/>
        </authorList>
    </citation>
    <scope>NUCLEOTIDE SEQUENCE [LARGE SCALE GENOMIC DNA]</scope>
    <source>
        <strain evidence="2 3">DSM 44936</strain>
    </source>
</reference>
<dbReference type="RefSeq" id="WP_184986463.1">
    <property type="nucleotide sequence ID" value="NZ_BAAALO010000110.1"/>
</dbReference>
<protein>
    <submittedName>
        <fullName evidence="2">Phosphatidylserine/phosphatidylglycerophosphate/ cardiolipin synthase-like enzyme</fullName>
    </submittedName>
</protein>
<comment type="caution">
    <text evidence="2">The sequence shown here is derived from an EMBL/GenBank/DDBJ whole genome shotgun (WGS) entry which is preliminary data.</text>
</comment>